<dbReference type="InterPro" id="IPR036188">
    <property type="entry name" value="FAD/NAD-bd_sf"/>
</dbReference>
<evidence type="ECO:0000256" key="10">
    <source>
        <dbReference type="ARBA" id="ARBA00083348"/>
    </source>
</evidence>
<comment type="similarity">
    <text evidence="2">Belongs to the MnmG family.</text>
</comment>
<dbReference type="EMBL" id="LR788201">
    <property type="protein sequence ID" value="CAB3264063.1"/>
    <property type="molecule type" value="mRNA"/>
</dbReference>
<dbReference type="Pfam" id="PF01134">
    <property type="entry name" value="GIDA"/>
    <property type="match status" value="1"/>
</dbReference>
<dbReference type="InterPro" id="IPR040131">
    <property type="entry name" value="MnmG_N"/>
</dbReference>
<evidence type="ECO:0000256" key="8">
    <source>
        <dbReference type="ARBA" id="ARBA00068446"/>
    </source>
</evidence>
<dbReference type="InterPro" id="IPR020595">
    <property type="entry name" value="MnmG-rel_CS"/>
</dbReference>
<dbReference type="GO" id="GO:0030488">
    <property type="term" value="P:tRNA methylation"/>
    <property type="evidence" value="ECO:0007669"/>
    <property type="project" value="TreeGrafter"/>
</dbReference>
<dbReference type="SUPFAM" id="SSF51905">
    <property type="entry name" value="FAD/NAD(P)-binding domain"/>
    <property type="match status" value="1"/>
</dbReference>
<dbReference type="InterPro" id="IPR002218">
    <property type="entry name" value="MnmG-rel"/>
</dbReference>
<dbReference type="PRINTS" id="PR00411">
    <property type="entry name" value="PNDRDTASEI"/>
</dbReference>
<reference evidence="12" key="1">
    <citation type="submission" date="2020-04" db="EMBL/GenBank/DDBJ databases">
        <authorList>
            <person name="Neveu A P."/>
        </authorList>
    </citation>
    <scope>NUCLEOTIDE SEQUENCE</scope>
    <source>
        <tissue evidence="12">Whole embryo</tissue>
    </source>
</reference>
<evidence type="ECO:0000259" key="11">
    <source>
        <dbReference type="SMART" id="SM01228"/>
    </source>
</evidence>
<sequence>MIICTLHKGHLIKTITHCAKCALHQSSKGRDQGDNKKFDVIVVGGGHAGCEAAAASARVGCKTALITHKTSTIGEMSCNPSFGGIGKGHLMREIDALDGICARICDISGTHYKVLNQSSGPAVWGLRAQIDRNLYKKHMQDEMFHTPKLHIVECSVEDLLTEDLNAQLTETNPDAKCRCTGVLLEDGSTIKAKSVILTTGTFLHGQICIGLNTSSAGRMGDKPSIGLAKTIKDLGFTIGRMKTGTPPRIYKRSVRFKGMTEHFADNPSHPFSFENNKVWIAPKDQLTCHTTLTKPGLKKVVLDSLHLNKLVVEEANGPRYCPSIESKILRFNQDAYHCWLEPEGFDSDQLYLQGFNCTMPLEYQEQAVKLIDGLENAEIAQPGYGVEYDYMDPRQINQTLETYKVPGLYFAGQINGTTGYEEAAAQGLIAGVNAARRAKSLNNFVVRRSEGYIGVLIDDLTTLGTNEPYRMFTSRSEFRMTLRPDNADQRLTLRGYNDAGCVSNGRMINTEKRLKVLEKSILELKAATKSVSYWRKLSGMEALKAPSSTTVSAFHFLARLRDKEAAKRILRGFPQLTIADCDHWLFQRIQVESLYAVMLNTQRSQIEALQKEENLLIPDNIDYSGLESLKLEVREKLAKARPLNIAAATRVQGVTPSALVHLIYHIKTLQNKRNSTLL</sequence>
<dbReference type="InterPro" id="IPR047001">
    <property type="entry name" value="MnmG_C_subdom"/>
</dbReference>
<comment type="function">
    <text evidence="6">Component of the GTPBP3-MTO1 complex that catalyzes the 5-taurinomethyluridine (taum(5)U) modification at the 34th wobble position (U34) of mitochondrial tRNAs (mt-tRNAs), which plays a role in mt-tRNA decoding and mitochondrial translation. Taum(5)U formation on mammalian mt-tRNA requires the presence of both GTPBP3-mediated GTPase activity and MTO1 catalytic activity.</text>
</comment>
<evidence type="ECO:0000256" key="1">
    <source>
        <dbReference type="ARBA" id="ARBA00001974"/>
    </source>
</evidence>
<protein>
    <recommendedName>
        <fullName evidence="8">5-taurinomethyluridine-[tRNA] synthase subunit MTO1, mitochondrial</fullName>
    </recommendedName>
    <alternativeName>
        <fullName evidence="9">Mitochondrial tRNA translation optimization 1</fullName>
    </alternativeName>
    <alternativeName>
        <fullName evidence="10">Protein MTO1 homolog, mitochondrial</fullName>
    </alternativeName>
</protein>
<keyword evidence="4" id="KW-0274">FAD</keyword>
<comment type="cofactor">
    <cofactor evidence="1">
        <name>FAD</name>
        <dbReference type="ChEBI" id="CHEBI:57692"/>
    </cofactor>
</comment>
<dbReference type="InterPro" id="IPR004416">
    <property type="entry name" value="MnmG"/>
</dbReference>
<dbReference type="GO" id="GO:0070899">
    <property type="term" value="P:mitochondrial tRNA wobble uridine modification"/>
    <property type="evidence" value="ECO:0007669"/>
    <property type="project" value="UniProtKB-ARBA"/>
</dbReference>
<comment type="subunit">
    <text evidence="7">Homodimer; forms a dimer in the presence of potassium. Interacts with GTPBP3; forms the GTPBP3-MTO1 complex composed of homodimers of GTPBP3 and MTO1.</text>
</comment>
<dbReference type="FunFam" id="3.50.50.60:FF:000082">
    <property type="entry name" value="protein MTO1 homolog, mitochondrial isoform X1"/>
    <property type="match status" value="1"/>
</dbReference>
<gene>
    <name evidence="12" type="primary">Mto1-001</name>
</gene>
<evidence type="ECO:0000256" key="2">
    <source>
        <dbReference type="ARBA" id="ARBA00007653"/>
    </source>
</evidence>
<evidence type="ECO:0000256" key="4">
    <source>
        <dbReference type="ARBA" id="ARBA00022827"/>
    </source>
</evidence>
<evidence type="ECO:0000256" key="7">
    <source>
        <dbReference type="ARBA" id="ARBA00061980"/>
    </source>
</evidence>
<dbReference type="AlphaFoldDB" id="A0A6F9DM69"/>
<comment type="catalytic activity">
    <reaction evidence="5">
        <text>5,10-methylenetetrahydrofolate + uridine(34) in tRNA + taurine + GTP + A + H2O = 5-taurinomethyluridine(34) in tRNA + 7,8-dihydrofolate + GDP + AH2 + phosphate + H(+)</text>
        <dbReference type="Rhea" id="RHEA:83279"/>
        <dbReference type="Rhea" id="RHEA-COMP:11727"/>
        <dbReference type="Rhea" id="RHEA-COMP:11732"/>
        <dbReference type="ChEBI" id="CHEBI:12071"/>
        <dbReference type="ChEBI" id="CHEBI:13193"/>
        <dbReference type="ChEBI" id="CHEBI:15377"/>
        <dbReference type="ChEBI" id="CHEBI:15378"/>
        <dbReference type="ChEBI" id="CHEBI:17499"/>
        <dbReference type="ChEBI" id="CHEBI:37565"/>
        <dbReference type="ChEBI" id="CHEBI:43474"/>
        <dbReference type="ChEBI" id="CHEBI:57451"/>
        <dbReference type="ChEBI" id="CHEBI:58189"/>
        <dbReference type="ChEBI" id="CHEBI:65315"/>
        <dbReference type="ChEBI" id="CHEBI:87172"/>
        <dbReference type="ChEBI" id="CHEBI:507393"/>
    </reaction>
    <physiologicalReaction direction="left-to-right" evidence="5">
        <dbReference type="Rhea" id="RHEA:83280"/>
    </physiologicalReaction>
</comment>
<dbReference type="PROSITE" id="PS01280">
    <property type="entry name" value="GIDA_1"/>
    <property type="match status" value="1"/>
</dbReference>
<dbReference type="Gene3D" id="3.50.50.60">
    <property type="entry name" value="FAD/NAD(P)-binding domain"/>
    <property type="match status" value="2"/>
</dbReference>
<dbReference type="GO" id="GO:0005739">
    <property type="term" value="C:mitochondrion"/>
    <property type="evidence" value="ECO:0007669"/>
    <property type="project" value="GOC"/>
</dbReference>
<dbReference type="PANTHER" id="PTHR11806:SF0">
    <property type="entry name" value="PROTEIN MTO1 HOMOLOG, MITOCHONDRIAL"/>
    <property type="match status" value="1"/>
</dbReference>
<evidence type="ECO:0000256" key="9">
    <source>
        <dbReference type="ARBA" id="ARBA00079308"/>
    </source>
</evidence>
<name>A0A6F9DM69_9ASCI</name>
<evidence type="ECO:0000256" key="3">
    <source>
        <dbReference type="ARBA" id="ARBA00022630"/>
    </source>
</evidence>
<dbReference type="PANTHER" id="PTHR11806">
    <property type="entry name" value="GLUCOSE INHIBITED DIVISION PROTEIN A"/>
    <property type="match status" value="1"/>
</dbReference>
<dbReference type="InterPro" id="IPR044920">
    <property type="entry name" value="MnmG_C_subdom_sf"/>
</dbReference>
<evidence type="ECO:0000313" key="12">
    <source>
        <dbReference type="EMBL" id="CAB3264063.1"/>
    </source>
</evidence>
<dbReference type="SMART" id="SM01228">
    <property type="entry name" value="GIDA_assoc_3"/>
    <property type="match status" value="1"/>
</dbReference>
<keyword evidence="3" id="KW-0285">Flavoprotein</keyword>
<accession>A0A6F9DM69</accession>
<dbReference type="Gene3D" id="1.10.150.570">
    <property type="entry name" value="GidA associated domain, C-terminal subdomain"/>
    <property type="match status" value="1"/>
</dbReference>
<dbReference type="FunFam" id="1.10.150.570:FF:000001">
    <property type="entry name" value="tRNA uridine 5-carboxymethylaminomethyl modification enzyme MnmG"/>
    <property type="match status" value="1"/>
</dbReference>
<dbReference type="GO" id="GO:0005829">
    <property type="term" value="C:cytosol"/>
    <property type="evidence" value="ECO:0007669"/>
    <property type="project" value="TreeGrafter"/>
</dbReference>
<feature type="domain" description="tRNA uridine 5-carboxymethylaminomethyl modification enzyme C-terminal subdomain" evidence="11">
    <location>
        <begin position="593"/>
        <end position="664"/>
    </location>
</feature>
<proteinExistence type="evidence at transcript level"/>
<organism evidence="12">
    <name type="scientific">Phallusia mammillata</name>
    <dbReference type="NCBI Taxonomy" id="59560"/>
    <lineage>
        <taxon>Eukaryota</taxon>
        <taxon>Metazoa</taxon>
        <taxon>Chordata</taxon>
        <taxon>Tunicata</taxon>
        <taxon>Ascidiacea</taxon>
        <taxon>Phlebobranchia</taxon>
        <taxon>Ascidiidae</taxon>
        <taxon>Phallusia</taxon>
    </lineage>
</organism>
<dbReference type="NCBIfam" id="TIGR00136">
    <property type="entry name" value="mnmG_gidA"/>
    <property type="match status" value="1"/>
</dbReference>
<dbReference type="PROSITE" id="PS01281">
    <property type="entry name" value="GIDA_2"/>
    <property type="match status" value="1"/>
</dbReference>
<evidence type="ECO:0000256" key="6">
    <source>
        <dbReference type="ARBA" id="ARBA00056538"/>
    </source>
</evidence>
<dbReference type="GO" id="GO:0050660">
    <property type="term" value="F:flavin adenine dinucleotide binding"/>
    <property type="evidence" value="ECO:0007669"/>
    <property type="project" value="InterPro"/>
</dbReference>
<dbReference type="InterPro" id="IPR026904">
    <property type="entry name" value="MnmG_C"/>
</dbReference>
<dbReference type="FunFam" id="3.50.50.60:FF:000002">
    <property type="entry name" value="tRNA uridine 5-carboxymethylaminomethyl modification enzyme MnmG"/>
    <property type="match status" value="1"/>
</dbReference>
<dbReference type="Pfam" id="PF13932">
    <property type="entry name" value="SAM_GIDA_C"/>
    <property type="match status" value="1"/>
</dbReference>
<evidence type="ECO:0000256" key="5">
    <source>
        <dbReference type="ARBA" id="ARBA00051247"/>
    </source>
</evidence>